<dbReference type="EMBL" id="OZ037944">
    <property type="protein sequence ID" value="CAL1694133.1"/>
    <property type="molecule type" value="Genomic_DNA"/>
</dbReference>
<evidence type="ECO:0000313" key="1">
    <source>
        <dbReference type="EMBL" id="CAL1694133.1"/>
    </source>
</evidence>
<gene>
    <name evidence="1" type="ORF">GFSPODELE1_LOCUS174</name>
</gene>
<reference evidence="2" key="1">
    <citation type="submission" date="2024-04" db="EMBL/GenBank/DDBJ databases">
        <authorList>
            <person name="Shaw F."/>
            <person name="Minotto A."/>
        </authorList>
    </citation>
    <scope>NUCLEOTIDE SEQUENCE [LARGE SCALE GENOMIC DNA]</scope>
</reference>
<protein>
    <recommendedName>
        <fullName evidence="3">F-box domain-containing protein</fullName>
    </recommendedName>
</protein>
<name>A0ABP1CHH3_9APHY</name>
<sequence>MGCVHSSTYEDTNVHREVDMVANEPPRSISQTMPSPYTGVLPAVSTPRFPIDSLPGEVISQFALHVPSVKDIISLSLTNHTIRNALYTPAIHKERVASRGWDVYGWNESLSDVALYECRVQMWQKIDWAHENLQRLLNKGINDILPALTLTLEACIGKVFTPPHEVLSWTINIMELAPLAFDDHRPNTRSRVMTGDSQKLWPVVFRALDLASQPSEFSISVQTDPFYSIHRTSLASVIPLHRALFHLVSLLSAQNLSVVRSLFGDMFETPYPKYHTFRRLKLPSTAAHSMRFSRSIMSLAILWVNLLLNPNLPTSIFSVRVPCHSQKPIAVGKWREVDGFPLNAMKDDARWVGYYSYNFNGSFRIDPPVHMSFNSVQWNSHQASFKATGADRVGSFDLNGTVLLDEGRVGAKKKYTDPDGPMWLWDGMVLPWGMVGTWGQGDGYGWWWIWPEQV</sequence>
<evidence type="ECO:0000313" key="2">
    <source>
        <dbReference type="Proteomes" id="UP001497453"/>
    </source>
</evidence>
<keyword evidence="2" id="KW-1185">Reference proteome</keyword>
<organism evidence="1 2">
    <name type="scientific">Somion occarium</name>
    <dbReference type="NCBI Taxonomy" id="3059160"/>
    <lineage>
        <taxon>Eukaryota</taxon>
        <taxon>Fungi</taxon>
        <taxon>Dikarya</taxon>
        <taxon>Basidiomycota</taxon>
        <taxon>Agaricomycotina</taxon>
        <taxon>Agaricomycetes</taxon>
        <taxon>Polyporales</taxon>
        <taxon>Cerrenaceae</taxon>
        <taxon>Somion</taxon>
    </lineage>
</organism>
<proteinExistence type="predicted"/>
<accession>A0ABP1CHH3</accession>
<dbReference type="Proteomes" id="UP001497453">
    <property type="component" value="Chromosome 1"/>
</dbReference>
<evidence type="ECO:0008006" key="3">
    <source>
        <dbReference type="Google" id="ProtNLM"/>
    </source>
</evidence>